<organism evidence="2 3">
    <name type="scientific">Arachnia propionica</name>
    <dbReference type="NCBI Taxonomy" id="1750"/>
    <lineage>
        <taxon>Bacteria</taxon>
        <taxon>Bacillati</taxon>
        <taxon>Actinomycetota</taxon>
        <taxon>Actinomycetes</taxon>
        <taxon>Propionibacteriales</taxon>
        <taxon>Propionibacteriaceae</taxon>
        <taxon>Arachnia</taxon>
    </lineage>
</organism>
<name>A0A3P1T9C6_9ACTN</name>
<evidence type="ECO:0000313" key="3">
    <source>
        <dbReference type="Proteomes" id="UP000280819"/>
    </source>
</evidence>
<reference evidence="2 3" key="1">
    <citation type="submission" date="2018-11" db="EMBL/GenBank/DDBJ databases">
        <title>Genomes From Bacteria Associated with the Canine Oral Cavity: a Test Case for Automated Genome-Based Taxonomic Assignment.</title>
        <authorList>
            <person name="Coil D.A."/>
            <person name="Jospin G."/>
            <person name="Darling A.E."/>
            <person name="Wallis C."/>
            <person name="Davis I.J."/>
            <person name="Harris S."/>
            <person name="Eisen J.A."/>
            <person name="Holcombe L.J."/>
            <person name="O'Flynn C."/>
        </authorList>
    </citation>
    <scope>NUCLEOTIDE SEQUENCE [LARGE SCALE GENOMIC DNA]</scope>
    <source>
        <strain evidence="2 3">OH887_COT-365</strain>
    </source>
</reference>
<dbReference type="CDD" id="cd01990">
    <property type="entry name" value="LarE-like"/>
    <property type="match status" value="1"/>
</dbReference>
<dbReference type="GO" id="GO:0016783">
    <property type="term" value="F:sulfurtransferase activity"/>
    <property type="evidence" value="ECO:0007669"/>
    <property type="project" value="InterPro"/>
</dbReference>
<comment type="caution">
    <text evidence="2">The sequence shown here is derived from an EMBL/GenBank/DDBJ whole genome shotgun (WGS) entry which is preliminary data.</text>
</comment>
<evidence type="ECO:0000256" key="1">
    <source>
        <dbReference type="PIRSR" id="PIRSR006661-1"/>
    </source>
</evidence>
<dbReference type="PIRSF" id="PIRSF006661">
    <property type="entry name" value="PP-lp_UCP006661"/>
    <property type="match status" value="1"/>
</dbReference>
<keyword evidence="2" id="KW-0808">Transferase</keyword>
<gene>
    <name evidence="2" type="primary">larE</name>
    <name evidence="2" type="ORF">EII34_05045</name>
</gene>
<dbReference type="EMBL" id="RQZG01000004">
    <property type="protein sequence ID" value="RRD06052.1"/>
    <property type="molecule type" value="Genomic_DNA"/>
</dbReference>
<protein>
    <submittedName>
        <fullName evidence="2">ATP-dependent sacrificial sulfur transferase LarE</fullName>
    </submittedName>
</protein>
<dbReference type="Proteomes" id="UP000280819">
    <property type="component" value="Unassembled WGS sequence"/>
</dbReference>
<dbReference type="AlphaFoldDB" id="A0A3P1T9C6"/>
<sequence>MSTPLTSEQRRWVHDVEQALPHGRIGVAYSGGVDSSVLATVIARLRGADAVLLLLAVSPSLARREHTLAVRQARHLGLELVELATQEVTDPRYARNDLDRCYHCKNTLFVDIGNRLAEFGIQAVAYGENADDLARPDRPGRRAAIEHAVCHPLADAGLTKAQIRELGRALGVPSADKPASPCLASRIPHGDPVTPEKLAQIDHAEDAVLTAGFTDCRVRHHGETARIEVPEGELHRLADPQVRSSVLRSVREVGFTHVTVDLAGIRSGVFTLQLQSGGTP</sequence>
<dbReference type="OrthoDB" id="9776919at2"/>
<dbReference type="NCBIfam" id="TIGR00268">
    <property type="entry name" value="ATP-dependent sacrificial sulfur transferase LarE"/>
    <property type="match status" value="1"/>
</dbReference>
<dbReference type="InterPro" id="IPR014729">
    <property type="entry name" value="Rossmann-like_a/b/a_fold"/>
</dbReference>
<dbReference type="InterPro" id="IPR005232">
    <property type="entry name" value="LarE"/>
</dbReference>
<dbReference type="PANTHER" id="PTHR43169:SF2">
    <property type="entry name" value="NAD_GMP SYNTHASE DOMAIN-CONTAINING PROTEIN"/>
    <property type="match status" value="1"/>
</dbReference>
<evidence type="ECO:0000313" key="2">
    <source>
        <dbReference type="EMBL" id="RRD06052.1"/>
    </source>
</evidence>
<dbReference type="SUPFAM" id="SSF52402">
    <property type="entry name" value="Adenine nucleotide alpha hydrolases-like"/>
    <property type="match status" value="1"/>
</dbReference>
<dbReference type="PANTHER" id="PTHR43169">
    <property type="entry name" value="EXSB FAMILY PROTEIN"/>
    <property type="match status" value="1"/>
</dbReference>
<dbReference type="InterPro" id="IPR052188">
    <property type="entry name" value="Ni-pincer_cofactor_biosynth"/>
</dbReference>
<accession>A0A3P1T9C6</accession>
<dbReference type="Gene3D" id="3.40.50.620">
    <property type="entry name" value="HUPs"/>
    <property type="match status" value="1"/>
</dbReference>
<feature type="active site" description="Nucleophile and sulfur donor" evidence="1">
    <location>
        <position position="182"/>
    </location>
</feature>
<proteinExistence type="predicted"/>